<dbReference type="RefSeq" id="WP_172607861.1">
    <property type="nucleotide sequence ID" value="NZ_BGZL01000022.1"/>
</dbReference>
<feature type="chain" id="PRO_5039014691" description="Proteinase inhibitor I36 SMPI" evidence="1">
    <location>
        <begin position="23"/>
        <end position="175"/>
    </location>
</feature>
<gene>
    <name evidence="2" type="ORF">SSP531S_52150</name>
</gene>
<feature type="signal peptide" evidence="1">
    <location>
        <begin position="1"/>
        <end position="22"/>
    </location>
</feature>
<organism evidence="2 3">
    <name type="scientific">Streptomyces spongiicola</name>
    <dbReference type="NCBI Taxonomy" id="1690221"/>
    <lineage>
        <taxon>Bacteria</taxon>
        <taxon>Bacillati</taxon>
        <taxon>Actinomycetota</taxon>
        <taxon>Actinomycetes</taxon>
        <taxon>Kitasatosporales</taxon>
        <taxon>Streptomycetaceae</taxon>
        <taxon>Streptomyces</taxon>
    </lineage>
</organism>
<comment type="caution">
    <text evidence="2">The sequence shown here is derived from an EMBL/GenBank/DDBJ whole genome shotgun (WGS) entry which is preliminary data.</text>
</comment>
<sequence>MRTTVLTSAVLATLCLPVAAPAAARASLAPAAPAASPPSSPFRASSASSASSVASVASVPSVPSAFSVPSAAGARSAPPQSRLGRCGPGELCLWAKPGFAGTRHVHELSAVDIESCVPLPAAAGAQALANRTGRPVTAYQSAECAETGEFETYPGDGTWVPQTPYRVRAFRVWEN</sequence>
<reference evidence="2 3" key="1">
    <citation type="submission" date="2018-07" db="EMBL/GenBank/DDBJ databases">
        <title>Whole Genome Shotgun Sequence of Streptomyces spongiicola strain 531S.</title>
        <authorList>
            <person name="Dohra H."/>
            <person name="Kodani S."/>
        </authorList>
    </citation>
    <scope>NUCLEOTIDE SEQUENCE [LARGE SCALE GENOMIC DNA]</scope>
    <source>
        <strain evidence="2 3">531S</strain>
    </source>
</reference>
<dbReference type="EMBL" id="BGZL01000022">
    <property type="protein sequence ID" value="GBQ03738.1"/>
    <property type="molecule type" value="Genomic_DNA"/>
</dbReference>
<evidence type="ECO:0000313" key="3">
    <source>
        <dbReference type="Proteomes" id="UP000265354"/>
    </source>
</evidence>
<accession>A0A388T471</accession>
<evidence type="ECO:0000256" key="1">
    <source>
        <dbReference type="SAM" id="SignalP"/>
    </source>
</evidence>
<dbReference type="Pfam" id="PF03995">
    <property type="entry name" value="Inhibitor_I36"/>
    <property type="match status" value="1"/>
</dbReference>
<keyword evidence="1" id="KW-0732">Signal</keyword>
<protein>
    <recommendedName>
        <fullName evidence="4">Proteinase inhibitor I36 SMPI</fullName>
    </recommendedName>
</protein>
<evidence type="ECO:0008006" key="4">
    <source>
        <dbReference type="Google" id="ProtNLM"/>
    </source>
</evidence>
<dbReference type="Proteomes" id="UP000265354">
    <property type="component" value="Unassembled WGS sequence"/>
</dbReference>
<dbReference type="AlphaFoldDB" id="A0A388T471"/>
<evidence type="ECO:0000313" key="2">
    <source>
        <dbReference type="EMBL" id="GBQ03738.1"/>
    </source>
</evidence>
<name>A0A388T471_9ACTN</name>
<proteinExistence type="predicted"/>